<dbReference type="OrthoDB" id="5951542at2759"/>
<dbReference type="FunFam" id="2.60.120.920:FF:000061">
    <property type="entry name" value="Tripartite motif containing 65"/>
    <property type="match status" value="1"/>
</dbReference>
<dbReference type="AlphaFoldDB" id="A0A1U7QDX0"/>
<evidence type="ECO:0000256" key="7">
    <source>
        <dbReference type="ARBA" id="ARBA00022553"/>
    </source>
</evidence>
<keyword evidence="11 19" id="KW-0863">Zinc-finger</keyword>
<dbReference type="SUPFAM" id="SSF57850">
    <property type="entry name" value="RING/U-box"/>
    <property type="match status" value="1"/>
</dbReference>
<keyword evidence="7" id="KW-0597">Phosphoprotein</keyword>
<evidence type="ECO:0000256" key="6">
    <source>
        <dbReference type="ARBA" id="ARBA00022490"/>
    </source>
</evidence>
<evidence type="ECO:0000256" key="17">
    <source>
        <dbReference type="ARBA" id="ARBA00073100"/>
    </source>
</evidence>
<evidence type="ECO:0000256" key="14">
    <source>
        <dbReference type="ARBA" id="ARBA00022990"/>
    </source>
</evidence>
<evidence type="ECO:0000256" key="9">
    <source>
        <dbReference type="ARBA" id="ARBA00022679"/>
    </source>
</evidence>
<dbReference type="CDD" id="cd19835">
    <property type="entry name" value="Bbox2_TRIM65_C-IV"/>
    <property type="match status" value="1"/>
</dbReference>
<evidence type="ECO:0000259" key="22">
    <source>
        <dbReference type="PROSITE" id="PS50089"/>
    </source>
</evidence>
<evidence type="ECO:0000259" key="23">
    <source>
        <dbReference type="PROSITE" id="PS50188"/>
    </source>
</evidence>
<dbReference type="InterPro" id="IPR048222">
    <property type="entry name" value="TRIM65_SPRY_PRY"/>
</dbReference>
<evidence type="ECO:0000256" key="13">
    <source>
        <dbReference type="ARBA" id="ARBA00022859"/>
    </source>
</evidence>
<accession>A0A1U7QDX0</accession>
<dbReference type="Gene3D" id="3.30.40.10">
    <property type="entry name" value="Zinc/RING finger domain, C3HC4 (zinc finger)"/>
    <property type="match status" value="1"/>
</dbReference>
<dbReference type="Pfam" id="PF00622">
    <property type="entry name" value="SPRY"/>
    <property type="match status" value="1"/>
</dbReference>
<comment type="subunit">
    <text evidence="16">Homo-multimerizes. Interacts with ARRDC4.</text>
</comment>
<dbReference type="CTD" id="201292"/>
<dbReference type="InterPro" id="IPR001870">
    <property type="entry name" value="B30.2/SPRY"/>
</dbReference>
<feature type="domain" description="RING-type" evidence="22">
    <location>
        <begin position="79"/>
        <end position="118"/>
    </location>
</feature>
<dbReference type="EC" id="2.3.2.27" evidence="5"/>
<evidence type="ECO:0000256" key="8">
    <source>
        <dbReference type="ARBA" id="ARBA00022588"/>
    </source>
</evidence>
<dbReference type="InterPro" id="IPR001841">
    <property type="entry name" value="Znf_RING"/>
</dbReference>
<keyword evidence="12" id="KW-0862">Zinc</keyword>
<dbReference type="Pfam" id="PF00643">
    <property type="entry name" value="zf-B_box"/>
    <property type="match status" value="1"/>
</dbReference>
<feature type="coiled-coil region" evidence="20">
    <location>
        <begin position="204"/>
        <end position="274"/>
    </location>
</feature>
<dbReference type="InterPro" id="IPR043136">
    <property type="entry name" value="B30.2/SPRY_sf"/>
</dbReference>
<dbReference type="SMART" id="SM00184">
    <property type="entry name" value="RING"/>
    <property type="match status" value="1"/>
</dbReference>
<evidence type="ECO:0000256" key="10">
    <source>
        <dbReference type="ARBA" id="ARBA00022723"/>
    </source>
</evidence>
<dbReference type="GO" id="GO:0008270">
    <property type="term" value="F:zinc ion binding"/>
    <property type="evidence" value="ECO:0007669"/>
    <property type="project" value="UniProtKB-KW"/>
</dbReference>
<dbReference type="Gene3D" id="2.60.120.920">
    <property type="match status" value="1"/>
</dbReference>
<keyword evidence="9" id="KW-0808">Transferase</keyword>
<feature type="compositionally biased region" description="Low complexity" evidence="21">
    <location>
        <begin position="366"/>
        <end position="375"/>
    </location>
</feature>
<keyword evidence="14" id="KW-0007">Acetylation</keyword>
<evidence type="ECO:0000256" key="18">
    <source>
        <dbReference type="ARBA" id="ARBA00076763"/>
    </source>
</evidence>
<feature type="region of interest" description="Disordered" evidence="21">
    <location>
        <begin position="360"/>
        <end position="380"/>
    </location>
</feature>
<dbReference type="SMART" id="SM00449">
    <property type="entry name" value="SPRY"/>
    <property type="match status" value="1"/>
</dbReference>
<sequence length="585" mass="65331">MGAAPRSQRVRRRARVTWMPAKERSGPLEGSACGVWHAVFLGCPSPFRSSRPGAFKRSAPFGLTSAMAAQLLEEDLVTCSICLGRYRDPVTLPCGHSFCGDCIQDSWRCCEKTCPECRQPFPEGATLRRNVTLSTLLQALPRVLHAQPPAMLPPEPRAGHCPRHGRPLEFFCRTEGLCVCSACTVHECRHHERALLDVERRGREDQLKARVMVTRQQVTEAESQLQELQQRSSQIESSASTLASVVASRFSSLLQALEKRKALTLRNIEAAKEQALGQVLDETRRLTSHLEALSQYDRSVQGLLGQRDDCIFFQGLQQLSEPAEPPGPLTAPQWDEEQQLSNANESLSPLWELLLGDRPSREAGKPARAGPAEALGPPPPVPSAMCPLRKKLWQNYRNLTFDPDTANQYLYLSHKDQQVTHGFQAQSPARPGSFEPWQVQCTQSFQTGQHYWEVRASDHSVTLGVTYPKLSRRKVGNHTDNIGRGPHSWGLCIQEDSAQAWHNGRVERLRGAPGRLLGVDLNFTSGCLDFYSLEPQTERLHTFHAVFSQPLFPVFWLLEGRTLTLCHQPEAELPPEPREDGSALS</sequence>
<dbReference type="GO" id="GO:0070534">
    <property type="term" value="P:protein K63-linked ubiquitination"/>
    <property type="evidence" value="ECO:0007669"/>
    <property type="project" value="UniProtKB-ARBA"/>
</dbReference>
<dbReference type="CDD" id="cd16609">
    <property type="entry name" value="RING-HC_TRIM65_C-IV"/>
    <property type="match status" value="1"/>
</dbReference>
<proteinExistence type="inferred from homology"/>
<evidence type="ECO:0000256" key="2">
    <source>
        <dbReference type="ARBA" id="ARBA00004496"/>
    </source>
</evidence>
<keyword evidence="24" id="KW-1185">Reference proteome</keyword>
<evidence type="ECO:0000256" key="15">
    <source>
        <dbReference type="ARBA" id="ARBA00023054"/>
    </source>
</evidence>
<dbReference type="Pfam" id="PF25600">
    <property type="entry name" value="TRIM_CC"/>
    <property type="match status" value="1"/>
</dbReference>
<dbReference type="GeneID" id="101824784"/>
<keyword evidence="13" id="KW-0391">Immunity</keyword>
<feature type="region of interest" description="Disordered" evidence="21">
    <location>
        <begin position="321"/>
        <end position="342"/>
    </location>
</feature>
<evidence type="ECO:0000313" key="25">
    <source>
        <dbReference type="RefSeq" id="XP_005070264.2"/>
    </source>
</evidence>
<evidence type="ECO:0000256" key="16">
    <source>
        <dbReference type="ARBA" id="ARBA00065521"/>
    </source>
</evidence>
<evidence type="ECO:0000256" key="4">
    <source>
        <dbReference type="ARBA" id="ARBA00008518"/>
    </source>
</evidence>
<evidence type="ECO:0000256" key="19">
    <source>
        <dbReference type="PROSITE-ProRule" id="PRU00175"/>
    </source>
</evidence>
<dbReference type="InterPro" id="IPR018957">
    <property type="entry name" value="Znf_C3HC4_RING-type"/>
</dbReference>
<dbReference type="FunFam" id="3.30.40.10:FF:000492">
    <property type="entry name" value="Tripartite motif containing 65"/>
    <property type="match status" value="1"/>
</dbReference>
<dbReference type="InterPro" id="IPR051051">
    <property type="entry name" value="E3_ubiq-ligase_TRIM/RNF"/>
</dbReference>
<dbReference type="Proteomes" id="UP000886700">
    <property type="component" value="Unplaced"/>
</dbReference>
<dbReference type="RefSeq" id="XP_005070264.2">
    <property type="nucleotide sequence ID" value="XM_005070207.4"/>
</dbReference>
<dbReference type="GO" id="GO:0043254">
    <property type="term" value="P:regulation of protein-containing complex assembly"/>
    <property type="evidence" value="ECO:0007669"/>
    <property type="project" value="UniProtKB-ARBA"/>
</dbReference>
<dbReference type="GO" id="GO:0032728">
    <property type="term" value="P:positive regulation of interferon-beta production"/>
    <property type="evidence" value="ECO:0007669"/>
    <property type="project" value="UniProtKB-ARBA"/>
</dbReference>
<dbReference type="GO" id="GO:0061630">
    <property type="term" value="F:ubiquitin protein ligase activity"/>
    <property type="evidence" value="ECO:0007669"/>
    <property type="project" value="UniProtKB-EC"/>
</dbReference>
<comment type="pathway">
    <text evidence="3">Protein modification; protein ubiquitination.</text>
</comment>
<comment type="subcellular location">
    <subcellularLocation>
        <location evidence="2">Cytoplasm</location>
    </subcellularLocation>
</comment>
<feature type="domain" description="B30.2/SPRY" evidence="23">
    <location>
        <begin position="379"/>
        <end position="572"/>
    </location>
</feature>
<dbReference type="KEGG" id="maua:101824784"/>
<evidence type="ECO:0000256" key="12">
    <source>
        <dbReference type="ARBA" id="ARBA00022833"/>
    </source>
</evidence>
<dbReference type="STRING" id="10036.ENSMAUP00000023094"/>
<keyword evidence="8" id="KW-0399">Innate immunity</keyword>
<keyword evidence="10" id="KW-0479">Metal-binding</keyword>
<evidence type="ECO:0000256" key="11">
    <source>
        <dbReference type="ARBA" id="ARBA00022771"/>
    </source>
</evidence>
<dbReference type="InterPro" id="IPR058030">
    <property type="entry name" value="TRIM8/14/16/25/29/45/65_CC"/>
</dbReference>
<dbReference type="InterPro" id="IPR003879">
    <property type="entry name" value="Butyrophylin_SPRY"/>
</dbReference>
<dbReference type="SUPFAM" id="SSF57845">
    <property type="entry name" value="B-box zinc-binding domain"/>
    <property type="match status" value="1"/>
</dbReference>
<dbReference type="eggNOG" id="KOG2177">
    <property type="taxonomic scope" value="Eukaryota"/>
</dbReference>
<evidence type="ECO:0000256" key="21">
    <source>
        <dbReference type="SAM" id="MobiDB-lite"/>
    </source>
</evidence>
<dbReference type="InterPro" id="IPR003877">
    <property type="entry name" value="SPRY_dom"/>
</dbReference>
<dbReference type="SUPFAM" id="SSF49899">
    <property type="entry name" value="Concanavalin A-like lectins/glucanases"/>
    <property type="match status" value="1"/>
</dbReference>
<dbReference type="InterPro" id="IPR013320">
    <property type="entry name" value="ConA-like_dom_sf"/>
</dbReference>
<evidence type="ECO:0000256" key="3">
    <source>
        <dbReference type="ARBA" id="ARBA00004906"/>
    </source>
</evidence>
<dbReference type="InterPro" id="IPR006574">
    <property type="entry name" value="PRY"/>
</dbReference>
<dbReference type="GO" id="GO:0010508">
    <property type="term" value="P:positive regulation of autophagy"/>
    <property type="evidence" value="ECO:0007669"/>
    <property type="project" value="TreeGrafter"/>
</dbReference>
<comment type="catalytic activity">
    <reaction evidence="1">
        <text>S-ubiquitinyl-[E2 ubiquitin-conjugating enzyme]-L-cysteine + [acceptor protein]-L-lysine = [E2 ubiquitin-conjugating enzyme]-L-cysteine + N(6)-ubiquitinyl-[acceptor protein]-L-lysine.</text>
        <dbReference type="EC" id="2.3.2.27"/>
    </reaction>
</comment>
<dbReference type="PROSITE" id="PS50089">
    <property type="entry name" value="ZF_RING_2"/>
    <property type="match status" value="1"/>
</dbReference>
<protein>
    <recommendedName>
        <fullName evidence="17">E3 ubiquitin-protein ligase TRIM65</fullName>
        <ecNumber evidence="5">2.3.2.27</ecNumber>
    </recommendedName>
    <alternativeName>
        <fullName evidence="18">Tripartite motif-containing protein 65</fullName>
    </alternativeName>
</protein>
<keyword evidence="6" id="KW-0963">Cytoplasm</keyword>
<evidence type="ECO:0000256" key="20">
    <source>
        <dbReference type="SAM" id="Coils"/>
    </source>
</evidence>
<dbReference type="InterPro" id="IPR000315">
    <property type="entry name" value="Znf_B-box"/>
</dbReference>
<dbReference type="GO" id="GO:0005737">
    <property type="term" value="C:cytoplasm"/>
    <property type="evidence" value="ECO:0007669"/>
    <property type="project" value="UniProtKB-SubCell"/>
</dbReference>
<dbReference type="Pfam" id="PF13765">
    <property type="entry name" value="PRY"/>
    <property type="match status" value="1"/>
</dbReference>
<name>A0A1U7QDX0_MESAU</name>
<dbReference type="PROSITE" id="PS00518">
    <property type="entry name" value="ZF_RING_1"/>
    <property type="match status" value="1"/>
</dbReference>
<dbReference type="Gene3D" id="3.30.160.60">
    <property type="entry name" value="Classic Zinc Finger"/>
    <property type="match status" value="1"/>
</dbReference>
<dbReference type="InterPro" id="IPR017907">
    <property type="entry name" value="Znf_RING_CS"/>
</dbReference>
<dbReference type="SMART" id="SM00589">
    <property type="entry name" value="PRY"/>
    <property type="match status" value="1"/>
</dbReference>
<dbReference type="PRINTS" id="PR01407">
    <property type="entry name" value="BUTYPHLNCDUF"/>
</dbReference>
<dbReference type="InterPro" id="IPR013083">
    <property type="entry name" value="Znf_RING/FYVE/PHD"/>
</dbReference>
<gene>
    <name evidence="25" type="primary">Trim65</name>
</gene>
<dbReference type="PANTHER" id="PTHR25465">
    <property type="entry name" value="B-BOX DOMAIN CONTAINING"/>
    <property type="match status" value="1"/>
</dbReference>
<comment type="similarity">
    <text evidence="4">Belongs to the TRIM/RBCC family.</text>
</comment>
<dbReference type="PROSITE" id="PS50188">
    <property type="entry name" value="B302_SPRY"/>
    <property type="match status" value="1"/>
</dbReference>
<dbReference type="Pfam" id="PF00097">
    <property type="entry name" value="zf-C3HC4"/>
    <property type="match status" value="1"/>
</dbReference>
<evidence type="ECO:0000256" key="1">
    <source>
        <dbReference type="ARBA" id="ARBA00000900"/>
    </source>
</evidence>
<evidence type="ECO:0000256" key="5">
    <source>
        <dbReference type="ARBA" id="ARBA00012483"/>
    </source>
</evidence>
<dbReference type="CDD" id="cd12896">
    <property type="entry name" value="SPRY_PRY_TRIM65"/>
    <property type="match status" value="1"/>
</dbReference>
<organism evidence="24 25">
    <name type="scientific">Mesocricetus auratus</name>
    <name type="common">Golden hamster</name>
    <dbReference type="NCBI Taxonomy" id="10036"/>
    <lineage>
        <taxon>Eukaryota</taxon>
        <taxon>Metazoa</taxon>
        <taxon>Chordata</taxon>
        <taxon>Craniata</taxon>
        <taxon>Vertebrata</taxon>
        <taxon>Euteleostomi</taxon>
        <taxon>Mammalia</taxon>
        <taxon>Eutheria</taxon>
        <taxon>Euarchontoglires</taxon>
        <taxon>Glires</taxon>
        <taxon>Rodentia</taxon>
        <taxon>Myomorpha</taxon>
        <taxon>Muroidea</taxon>
        <taxon>Cricetidae</taxon>
        <taxon>Cricetinae</taxon>
        <taxon>Mesocricetus</taxon>
    </lineage>
</organism>
<reference evidence="25" key="1">
    <citation type="submission" date="2025-08" db="UniProtKB">
        <authorList>
            <consortium name="RefSeq"/>
        </authorList>
    </citation>
    <scope>IDENTIFICATION</scope>
    <source>
        <tissue evidence="25">Liver</tissue>
    </source>
</reference>
<keyword evidence="15 20" id="KW-0175">Coiled coil</keyword>
<dbReference type="GO" id="GO:0045087">
    <property type="term" value="P:innate immune response"/>
    <property type="evidence" value="ECO:0007669"/>
    <property type="project" value="UniProtKB-KW"/>
</dbReference>
<evidence type="ECO:0000313" key="24">
    <source>
        <dbReference type="Proteomes" id="UP000886700"/>
    </source>
</evidence>
<dbReference type="PANTHER" id="PTHR25465:SF14">
    <property type="entry name" value="E3 UBIQUITIN-PROTEIN LIGASE TRIM65"/>
    <property type="match status" value="1"/>
</dbReference>